<dbReference type="PANTHER" id="PTHR21340">
    <property type="entry name" value="DIADENOSINE 5,5-P1,P4-TETRAPHOSPHATE PYROPHOSPHOHYDROLASE MUTT"/>
    <property type="match status" value="1"/>
</dbReference>
<dbReference type="PRINTS" id="PR01404">
    <property type="entry name" value="NPPPHYDRLASE"/>
</dbReference>
<accession>A0ABX4FMP4</accession>
<keyword evidence="5" id="KW-1185">Reference proteome</keyword>
<dbReference type="PANTHER" id="PTHR21340:SF0">
    <property type="entry name" value="BIS(5'-NUCLEOSYL)-TETRAPHOSPHATASE [ASYMMETRICAL]"/>
    <property type="match status" value="1"/>
</dbReference>
<evidence type="ECO:0000313" key="5">
    <source>
        <dbReference type="Proteomes" id="UP000215738"/>
    </source>
</evidence>
<dbReference type="EMBL" id="NLFK01000015">
    <property type="protein sequence ID" value="OZN24073.1"/>
    <property type="molecule type" value="Genomic_DNA"/>
</dbReference>
<dbReference type="Pfam" id="PF00293">
    <property type="entry name" value="NUDIX"/>
    <property type="match status" value="1"/>
</dbReference>
<comment type="cofactor">
    <cofactor evidence="1">
        <name>Mg(2+)</name>
        <dbReference type="ChEBI" id="CHEBI:18420"/>
    </cofactor>
</comment>
<dbReference type="PROSITE" id="PS51462">
    <property type="entry name" value="NUDIX"/>
    <property type="match status" value="1"/>
</dbReference>
<dbReference type="InterPro" id="IPR020084">
    <property type="entry name" value="NUDIX_hydrolase_CS"/>
</dbReference>
<protein>
    <submittedName>
        <fullName evidence="4">Dihydroneopterin triphosphate diphosphatase</fullName>
    </submittedName>
</protein>
<comment type="caution">
    <text evidence="4">The sequence shown here is derived from an EMBL/GenBank/DDBJ whole genome shotgun (WGS) entry which is preliminary data.</text>
</comment>
<dbReference type="InterPro" id="IPR015797">
    <property type="entry name" value="NUDIX_hydrolase-like_dom_sf"/>
</dbReference>
<dbReference type="Gene3D" id="3.90.79.10">
    <property type="entry name" value="Nucleoside Triphosphate Pyrophosphohydrolase"/>
    <property type="match status" value="1"/>
</dbReference>
<dbReference type="PROSITE" id="PS00893">
    <property type="entry name" value="NUDIX_BOX"/>
    <property type="match status" value="1"/>
</dbReference>
<evidence type="ECO:0000259" key="3">
    <source>
        <dbReference type="PROSITE" id="PS51462"/>
    </source>
</evidence>
<evidence type="ECO:0000256" key="2">
    <source>
        <dbReference type="ARBA" id="ARBA00022801"/>
    </source>
</evidence>
<feature type="domain" description="Nudix hydrolase" evidence="3">
    <location>
        <begin position="4"/>
        <end position="143"/>
    </location>
</feature>
<evidence type="ECO:0000313" key="4">
    <source>
        <dbReference type="EMBL" id="OZN24073.1"/>
    </source>
</evidence>
<dbReference type="Proteomes" id="UP000215738">
    <property type="component" value="Unassembled WGS sequence"/>
</dbReference>
<organism evidence="4 5">
    <name type="scientific">Actinobacillus seminis</name>
    <dbReference type="NCBI Taxonomy" id="722"/>
    <lineage>
        <taxon>Bacteria</taxon>
        <taxon>Pseudomonadati</taxon>
        <taxon>Pseudomonadota</taxon>
        <taxon>Gammaproteobacteria</taxon>
        <taxon>Pasteurellales</taxon>
        <taxon>Pasteurellaceae</taxon>
        <taxon>Actinobacillus</taxon>
    </lineage>
</organism>
<dbReference type="InterPro" id="IPR051325">
    <property type="entry name" value="Nudix_hydrolase_domain"/>
</dbReference>
<dbReference type="SUPFAM" id="SSF55811">
    <property type="entry name" value="Nudix"/>
    <property type="match status" value="1"/>
</dbReference>
<dbReference type="NCBIfam" id="NF006961">
    <property type="entry name" value="PRK09438.1"/>
    <property type="match status" value="1"/>
</dbReference>
<dbReference type="InterPro" id="IPR003564">
    <property type="entry name" value="DHNTPase"/>
</dbReference>
<keyword evidence="2" id="KW-0378">Hydrolase</keyword>
<dbReference type="InterPro" id="IPR000086">
    <property type="entry name" value="NUDIX_hydrolase_dom"/>
</dbReference>
<dbReference type="RefSeq" id="WP_094947881.1">
    <property type="nucleotide sequence ID" value="NZ_JBMHIA010000033.1"/>
</dbReference>
<dbReference type="CDD" id="cd04664">
    <property type="entry name" value="NUDIX_DHNTPase_like"/>
    <property type="match status" value="1"/>
</dbReference>
<proteinExistence type="predicted"/>
<gene>
    <name evidence="4" type="ORF">CFY87_11095</name>
</gene>
<evidence type="ECO:0000256" key="1">
    <source>
        <dbReference type="ARBA" id="ARBA00001946"/>
    </source>
</evidence>
<name>A0ABX4FMP4_9PAST</name>
<reference evidence="4 5" key="1">
    <citation type="submission" date="2017-07" db="EMBL/GenBank/DDBJ databases">
        <title>Virulence factors identified in Actinobacillus seminis.</title>
        <authorList>
            <person name="Negrete-Abascal E."/>
            <person name="Vaca-Pacheco S."/>
            <person name="Montes-Garcia F."/>
            <person name="Leyto-Gil A.M."/>
            <person name="Fragoso-Garcia E."/>
            <person name="Carvente-Garcia R."/>
            <person name="Perez-Agueros S."/>
            <person name="Castelan-Sanchez H.G."/>
            <person name="Garcia-Molina A."/>
            <person name="Villamar T.E."/>
            <person name="Vazquez-Cruz C."/>
        </authorList>
    </citation>
    <scope>NUCLEOTIDE SEQUENCE [LARGE SCALE GENOMIC DNA]</scope>
    <source>
        <strain evidence="4 5">ATCC 15768</strain>
    </source>
</reference>
<sequence length="145" mass="16882">MKYKNPQSVLVVIYCSVTGRVLMLQRQDDLSFWQSVTGSIENGESPIHAAIREVKEETGFDIFAENLPLFDCNQRISFEIFPQFRYKYAPDITHCTEHWFLLALENESVPTLTEHQAYQWVTIQQAVMLTKSWNNRAAIETYLSD</sequence>